<feature type="domain" description="Glycosyl transferase family 1" evidence="8">
    <location>
        <begin position="304"/>
        <end position="462"/>
    </location>
</feature>
<evidence type="ECO:0000256" key="1">
    <source>
        <dbReference type="ARBA" id="ARBA00001478"/>
    </source>
</evidence>
<dbReference type="HAMAP" id="MF_00484">
    <property type="entry name" value="Glycogen_synth"/>
    <property type="match status" value="1"/>
</dbReference>
<dbReference type="GO" id="GO:0005978">
    <property type="term" value="P:glycogen biosynthetic process"/>
    <property type="evidence" value="ECO:0007669"/>
    <property type="project" value="UniProtKB-UniRule"/>
</dbReference>
<name>A0A538TJD0_UNCEI</name>
<dbReference type="InterPro" id="IPR001296">
    <property type="entry name" value="Glyco_trans_1"/>
</dbReference>
<evidence type="ECO:0000256" key="2">
    <source>
        <dbReference type="ARBA" id="ARBA00002764"/>
    </source>
</evidence>
<evidence type="ECO:0000256" key="3">
    <source>
        <dbReference type="ARBA" id="ARBA00010281"/>
    </source>
</evidence>
<accession>A0A538TJD0</accession>
<keyword evidence="6 7" id="KW-0320">Glycogen biosynthesis</keyword>
<comment type="catalytic activity">
    <reaction evidence="1 7">
        <text>[(1-&gt;4)-alpha-D-glucosyl](n) + ADP-alpha-D-glucose = [(1-&gt;4)-alpha-D-glucosyl](n+1) + ADP + H(+)</text>
        <dbReference type="Rhea" id="RHEA:18189"/>
        <dbReference type="Rhea" id="RHEA-COMP:9584"/>
        <dbReference type="Rhea" id="RHEA-COMP:9587"/>
        <dbReference type="ChEBI" id="CHEBI:15378"/>
        <dbReference type="ChEBI" id="CHEBI:15444"/>
        <dbReference type="ChEBI" id="CHEBI:57498"/>
        <dbReference type="ChEBI" id="CHEBI:456216"/>
        <dbReference type="EC" id="2.4.1.21"/>
    </reaction>
</comment>
<evidence type="ECO:0000259" key="8">
    <source>
        <dbReference type="Pfam" id="PF00534"/>
    </source>
</evidence>
<evidence type="ECO:0000256" key="4">
    <source>
        <dbReference type="ARBA" id="ARBA00022676"/>
    </source>
</evidence>
<dbReference type="EMBL" id="VBOZ01000029">
    <property type="protein sequence ID" value="TMQ63724.1"/>
    <property type="molecule type" value="Genomic_DNA"/>
</dbReference>
<evidence type="ECO:0000313" key="10">
    <source>
        <dbReference type="EMBL" id="TMQ63724.1"/>
    </source>
</evidence>
<dbReference type="UniPathway" id="UPA00164"/>
<sequence length="527" mass="58180">MAQRYRAAILSAESVPFAKVGGLGDVVGALSRAIADLGCSVAVFLPRYADMQLPPDCELELVAKIDVRVGPDDQPGLIYRLRHPAHPPHYHHFFIGNETYFGRPGIYNDPATGEPFRDNAERFVFFSRACLEAMRATAFVPDVIHANDHQTALVPAYLKTLYAEDAFFQMTANILSIHNLGYQGVYPPETMAIAGFPDRYFYPLSPFEFWGNMNFLKAGIQFADRLTTVSERYAEEIQSGEEFGFGLQGVLNARRADLTGILNGIDVNVWNPRTDRSIAARFDAESLEGKATCKAALLEETGLPSKPDQPLVGMISRLVDQKGFDLIEAAVGQLLALPARWVVLGSGAARYEGFLRATAKEHPDRFAYRSGYDDPLAHRIEAGADFFLMPSRYEPSGLNQMMSMRYGTIPVVRETGGLADTVTPFGPGDRSGGTGILFGPYLSDALVAAVREAVRLYGEPANLLRARRNGMALDFSWASSARKYIQLYRQANSARRMGSGFNRWLETVERGEFPGPQQPSRGWEPPG</sequence>
<gene>
    <name evidence="7" type="primary">glgA</name>
    <name evidence="10" type="ORF">E6K79_08715</name>
</gene>
<protein>
    <recommendedName>
        <fullName evidence="7">Glycogen synthase</fullName>
        <ecNumber evidence="7">2.4.1.21</ecNumber>
    </recommendedName>
    <alternativeName>
        <fullName evidence="7">Starch [bacterial glycogen] synthase</fullName>
    </alternativeName>
</protein>
<dbReference type="EC" id="2.4.1.21" evidence="7"/>
<dbReference type="SUPFAM" id="SSF53756">
    <property type="entry name" value="UDP-Glycosyltransferase/glycogen phosphorylase"/>
    <property type="match status" value="1"/>
</dbReference>
<dbReference type="InterPro" id="IPR011835">
    <property type="entry name" value="GS/SS"/>
</dbReference>
<evidence type="ECO:0000259" key="9">
    <source>
        <dbReference type="Pfam" id="PF08323"/>
    </source>
</evidence>
<comment type="function">
    <text evidence="2 7">Synthesizes alpha-1,4-glucan chains using ADP-glucose.</text>
</comment>
<dbReference type="NCBIfam" id="TIGR02095">
    <property type="entry name" value="glgA"/>
    <property type="match status" value="1"/>
</dbReference>
<feature type="domain" description="Starch synthase catalytic" evidence="9">
    <location>
        <begin position="9"/>
        <end position="252"/>
    </location>
</feature>
<keyword evidence="4 7" id="KW-0328">Glycosyltransferase</keyword>
<dbReference type="PANTHER" id="PTHR45825:SF11">
    <property type="entry name" value="ALPHA AMYLASE DOMAIN-CONTAINING PROTEIN"/>
    <property type="match status" value="1"/>
</dbReference>
<comment type="pathway">
    <text evidence="7">Glycan biosynthesis; glycogen biosynthesis.</text>
</comment>
<dbReference type="GO" id="GO:0004373">
    <property type="term" value="F:alpha-1,4-glucan glucosyltransferase (UDP-glucose donor) activity"/>
    <property type="evidence" value="ECO:0007669"/>
    <property type="project" value="InterPro"/>
</dbReference>
<dbReference type="CDD" id="cd03791">
    <property type="entry name" value="GT5_Glycogen_synthase_DULL1-like"/>
    <property type="match status" value="1"/>
</dbReference>
<dbReference type="PANTHER" id="PTHR45825">
    <property type="entry name" value="GRANULE-BOUND STARCH SYNTHASE 1, CHLOROPLASTIC/AMYLOPLASTIC"/>
    <property type="match status" value="1"/>
</dbReference>
<evidence type="ECO:0000313" key="11">
    <source>
        <dbReference type="Proteomes" id="UP000317691"/>
    </source>
</evidence>
<feature type="binding site" evidence="7">
    <location>
        <position position="19"/>
    </location>
    <ligand>
        <name>ADP-alpha-D-glucose</name>
        <dbReference type="ChEBI" id="CHEBI:57498"/>
    </ligand>
</feature>
<keyword evidence="5 7" id="KW-0808">Transferase</keyword>
<dbReference type="Proteomes" id="UP000317691">
    <property type="component" value="Unassembled WGS sequence"/>
</dbReference>
<dbReference type="InterPro" id="IPR013534">
    <property type="entry name" value="Starch_synth_cat_dom"/>
</dbReference>
<proteinExistence type="inferred from homology"/>
<dbReference type="GO" id="GO:0009011">
    <property type="term" value="F:alpha-1,4-glucan glucosyltransferase (ADP-glucose donor) activity"/>
    <property type="evidence" value="ECO:0007669"/>
    <property type="project" value="UniProtKB-UniRule"/>
</dbReference>
<dbReference type="Gene3D" id="3.40.50.2000">
    <property type="entry name" value="Glycogen Phosphorylase B"/>
    <property type="match status" value="2"/>
</dbReference>
<dbReference type="AlphaFoldDB" id="A0A538TJD0"/>
<comment type="similarity">
    <text evidence="3 7">Belongs to the glycosyltransferase 1 family. Bacterial/plant glycogen synthase subfamily.</text>
</comment>
<comment type="caution">
    <text evidence="10">The sequence shown here is derived from an EMBL/GenBank/DDBJ whole genome shotgun (WGS) entry which is preliminary data.</text>
</comment>
<evidence type="ECO:0000256" key="5">
    <source>
        <dbReference type="ARBA" id="ARBA00022679"/>
    </source>
</evidence>
<dbReference type="Pfam" id="PF08323">
    <property type="entry name" value="Glyco_transf_5"/>
    <property type="match status" value="1"/>
</dbReference>
<evidence type="ECO:0000256" key="7">
    <source>
        <dbReference type="HAMAP-Rule" id="MF_00484"/>
    </source>
</evidence>
<dbReference type="Pfam" id="PF00534">
    <property type="entry name" value="Glycos_transf_1"/>
    <property type="match status" value="1"/>
</dbReference>
<evidence type="ECO:0000256" key="6">
    <source>
        <dbReference type="ARBA" id="ARBA00023056"/>
    </source>
</evidence>
<reference evidence="10 11" key="1">
    <citation type="journal article" date="2019" name="Nat. Microbiol.">
        <title>Mediterranean grassland soil C-N compound turnover is dependent on rainfall and depth, and is mediated by genomically divergent microorganisms.</title>
        <authorList>
            <person name="Diamond S."/>
            <person name="Andeer P.F."/>
            <person name="Li Z."/>
            <person name="Crits-Christoph A."/>
            <person name="Burstein D."/>
            <person name="Anantharaman K."/>
            <person name="Lane K.R."/>
            <person name="Thomas B.C."/>
            <person name="Pan C."/>
            <person name="Northen T.R."/>
            <person name="Banfield J.F."/>
        </authorList>
    </citation>
    <scope>NUCLEOTIDE SEQUENCE [LARGE SCALE GENOMIC DNA]</scope>
    <source>
        <strain evidence="10">WS_9</strain>
    </source>
</reference>
<organism evidence="10 11">
    <name type="scientific">Eiseniibacteriota bacterium</name>
    <dbReference type="NCBI Taxonomy" id="2212470"/>
    <lineage>
        <taxon>Bacteria</taxon>
        <taxon>Candidatus Eiseniibacteriota</taxon>
    </lineage>
</organism>